<gene>
    <name evidence="2" type="ORF">B0T14DRAFT_222995</name>
</gene>
<keyword evidence="1" id="KW-0472">Membrane</keyword>
<comment type="caution">
    <text evidence="2">The sequence shown here is derived from an EMBL/GenBank/DDBJ whole genome shotgun (WGS) entry which is preliminary data.</text>
</comment>
<proteinExistence type="predicted"/>
<evidence type="ECO:0000313" key="2">
    <source>
        <dbReference type="EMBL" id="KAK0620031.1"/>
    </source>
</evidence>
<dbReference type="EMBL" id="JAULSU010000004">
    <property type="protein sequence ID" value="KAK0620031.1"/>
    <property type="molecule type" value="Genomic_DNA"/>
</dbReference>
<dbReference type="AlphaFoldDB" id="A0AA40BZP5"/>
<keyword evidence="1" id="KW-1133">Transmembrane helix</keyword>
<keyword evidence="1" id="KW-0812">Transmembrane</keyword>
<feature type="transmembrane region" description="Helical" evidence="1">
    <location>
        <begin position="6"/>
        <end position="23"/>
    </location>
</feature>
<accession>A0AA40BZP5</accession>
<protein>
    <submittedName>
        <fullName evidence="2">Uncharacterized protein</fullName>
    </submittedName>
</protein>
<dbReference type="Proteomes" id="UP001175000">
    <property type="component" value="Unassembled WGS sequence"/>
</dbReference>
<organism evidence="2 3">
    <name type="scientific">Immersiella caudata</name>
    <dbReference type="NCBI Taxonomy" id="314043"/>
    <lineage>
        <taxon>Eukaryota</taxon>
        <taxon>Fungi</taxon>
        <taxon>Dikarya</taxon>
        <taxon>Ascomycota</taxon>
        <taxon>Pezizomycotina</taxon>
        <taxon>Sordariomycetes</taxon>
        <taxon>Sordariomycetidae</taxon>
        <taxon>Sordariales</taxon>
        <taxon>Lasiosphaeriaceae</taxon>
        <taxon>Immersiella</taxon>
    </lineage>
</organism>
<sequence length="165" mass="17896">MTNFVFIYINVPVEILLIIVIFVSSDIVIYHAQCPACFFHPKLLQAARCRGASVASTPNTVTHTPLPASISPMPAHCSRSAPPKSLSPIMPYRPRPAFPHIFGAHLSPLCLSVAEIDRSAGPEVICADWATLKSDPLQFIPTPFSPLIRPHSAFSPLCATRSAPE</sequence>
<reference evidence="2" key="1">
    <citation type="submission" date="2023-06" db="EMBL/GenBank/DDBJ databases">
        <title>Genome-scale phylogeny and comparative genomics of the fungal order Sordariales.</title>
        <authorList>
            <consortium name="Lawrence Berkeley National Laboratory"/>
            <person name="Hensen N."/>
            <person name="Bonometti L."/>
            <person name="Westerberg I."/>
            <person name="Brannstrom I.O."/>
            <person name="Guillou S."/>
            <person name="Cros-Aarteil S."/>
            <person name="Calhoun S."/>
            <person name="Haridas S."/>
            <person name="Kuo A."/>
            <person name="Mondo S."/>
            <person name="Pangilinan J."/>
            <person name="Riley R."/>
            <person name="Labutti K."/>
            <person name="Andreopoulos B."/>
            <person name="Lipzen A."/>
            <person name="Chen C."/>
            <person name="Yanf M."/>
            <person name="Daum C."/>
            <person name="Ng V."/>
            <person name="Clum A."/>
            <person name="Steindorff A."/>
            <person name="Ohm R."/>
            <person name="Martin F."/>
            <person name="Silar P."/>
            <person name="Natvig D."/>
            <person name="Lalanne C."/>
            <person name="Gautier V."/>
            <person name="Ament-Velasquez S.L."/>
            <person name="Kruys A."/>
            <person name="Hutchinson M.I."/>
            <person name="Powell A.J."/>
            <person name="Barry K."/>
            <person name="Miller A.N."/>
            <person name="Grigoriev I.V."/>
            <person name="Debuchy R."/>
            <person name="Gladieux P."/>
            <person name="Thoren M.H."/>
            <person name="Johannesson H."/>
        </authorList>
    </citation>
    <scope>NUCLEOTIDE SEQUENCE</scope>
    <source>
        <strain evidence="2">CBS 606.72</strain>
    </source>
</reference>
<name>A0AA40BZP5_9PEZI</name>
<evidence type="ECO:0000313" key="3">
    <source>
        <dbReference type="Proteomes" id="UP001175000"/>
    </source>
</evidence>
<keyword evidence="3" id="KW-1185">Reference proteome</keyword>
<evidence type="ECO:0000256" key="1">
    <source>
        <dbReference type="SAM" id="Phobius"/>
    </source>
</evidence>